<comment type="caution">
    <text evidence="1">The sequence shown here is derived from an EMBL/GenBank/DDBJ whole genome shotgun (WGS) entry which is preliminary data.</text>
</comment>
<reference evidence="1" key="1">
    <citation type="submission" date="2023-04" db="EMBL/GenBank/DDBJ databases">
        <title>Draft Genome sequencing of Naganishia species isolated from polar environments using Oxford Nanopore Technology.</title>
        <authorList>
            <person name="Leo P."/>
            <person name="Venkateswaran K."/>
        </authorList>
    </citation>
    <scope>NUCLEOTIDE SEQUENCE</scope>
    <source>
        <strain evidence="1">MNA-CCFEE 5261</strain>
    </source>
</reference>
<dbReference type="EMBL" id="JASBWR010000062">
    <property type="protein sequence ID" value="KAJ9100763.1"/>
    <property type="molecule type" value="Genomic_DNA"/>
</dbReference>
<proteinExistence type="predicted"/>
<name>A0ACC2VMZ2_9TREE</name>
<evidence type="ECO:0000313" key="1">
    <source>
        <dbReference type="EMBL" id="KAJ9100763.1"/>
    </source>
</evidence>
<keyword evidence="2" id="KW-1185">Reference proteome</keyword>
<evidence type="ECO:0000313" key="2">
    <source>
        <dbReference type="Proteomes" id="UP001241377"/>
    </source>
</evidence>
<accession>A0ACC2VMZ2</accession>
<protein>
    <submittedName>
        <fullName evidence="1">Uncharacterized protein</fullName>
    </submittedName>
</protein>
<sequence>MGGHRQPASLQVQARSSVQPSATTASTALEDVSILRQSQQFKRDIEREAERWMDVLMESPSVDRRFLRRASLYLQPHTYDEVTHERHLAEMCCYPTCKNSSRRPYTEDARWRITNTTSYNDVLRGPKKRDLVECIGNPQDGFCNKDCAVRSRWYRSRLNVEPIWARARVNAGDLASFQKELKLGHPVSPVPEEVDLMQDMEDKGEIIIQNGELHRCSVSGSSTSHSAAKAANPKPSPEVSQSQNPKSVDPAREDDRTIALLSKTEIVAESREAPSTFMQRLEQTLSSLRILEHPGTSESSKQQQSNGAETSLGSRLGRQPQDGSSSQYSSTAARVDTRISNVQSDAVANAKDGAVTDQIHQARNDRSKTTAIALDDEDYDEAEEDEETRMAFNLALAAREQLEDGTF</sequence>
<dbReference type="Proteomes" id="UP001241377">
    <property type="component" value="Unassembled WGS sequence"/>
</dbReference>
<organism evidence="1 2">
    <name type="scientific">Naganishia cerealis</name>
    <dbReference type="NCBI Taxonomy" id="610337"/>
    <lineage>
        <taxon>Eukaryota</taxon>
        <taxon>Fungi</taxon>
        <taxon>Dikarya</taxon>
        <taxon>Basidiomycota</taxon>
        <taxon>Agaricomycotina</taxon>
        <taxon>Tremellomycetes</taxon>
        <taxon>Filobasidiales</taxon>
        <taxon>Filobasidiaceae</taxon>
        <taxon>Naganishia</taxon>
    </lineage>
</organism>
<gene>
    <name evidence="1" type="ORF">QFC19_005502</name>
</gene>